<dbReference type="PANTHER" id="PTHR11533:SF174">
    <property type="entry name" value="PUROMYCIN-SENSITIVE AMINOPEPTIDASE-RELATED"/>
    <property type="match status" value="1"/>
</dbReference>
<dbReference type="GO" id="GO:0005615">
    <property type="term" value="C:extracellular space"/>
    <property type="evidence" value="ECO:0007669"/>
    <property type="project" value="TreeGrafter"/>
</dbReference>
<dbReference type="Pfam" id="PF01433">
    <property type="entry name" value="Peptidase_M1"/>
    <property type="match status" value="1"/>
</dbReference>
<dbReference type="SUPFAM" id="SSF55486">
    <property type="entry name" value="Metalloproteases ('zincins'), catalytic domain"/>
    <property type="match status" value="1"/>
</dbReference>
<dbReference type="Proteomes" id="UP001209730">
    <property type="component" value="Unassembled WGS sequence"/>
</dbReference>
<dbReference type="AlphaFoldDB" id="A0AB35HU97"/>
<dbReference type="GO" id="GO:0043171">
    <property type="term" value="P:peptide catabolic process"/>
    <property type="evidence" value="ECO:0007669"/>
    <property type="project" value="TreeGrafter"/>
</dbReference>
<dbReference type="InterPro" id="IPR014782">
    <property type="entry name" value="Peptidase_M1_dom"/>
</dbReference>
<feature type="signal peptide" evidence="1">
    <location>
        <begin position="1"/>
        <end position="24"/>
    </location>
</feature>
<dbReference type="CDD" id="cd09604">
    <property type="entry name" value="M1_APN_like"/>
    <property type="match status" value="1"/>
</dbReference>
<dbReference type="InterPro" id="IPR027268">
    <property type="entry name" value="Peptidase_M4/M1_CTD_sf"/>
</dbReference>
<protein>
    <submittedName>
        <fullName evidence="3">M1 family metallopeptidase</fullName>
    </submittedName>
</protein>
<feature type="domain" description="Peptidase M1 membrane alanine aminopeptidase" evidence="2">
    <location>
        <begin position="367"/>
        <end position="576"/>
    </location>
</feature>
<accession>A0AB35HU97</accession>
<gene>
    <name evidence="3" type="ORF">OQJ68_01850</name>
</gene>
<sequence>MNVNSLRRWGAAIFAMAGVNLAMASDPLNVTGDKFRQLDELLPTPNAYRTASGAPGHAYWQQQADYDIQVSLDDDKQLITASETVTYTNNSPDTLRYLWLQLDQNRFKPDSMGNLATPVDLESIAPDTIPFGVFRRQVVADEFPGGYQISRVADSKGRELAHTIVDTGMRIDLPQPLKSGEQVRFQIDWSYKVIEQKALGGRSGYEYFERDDNYLYEIAQWFPRMAAYNDVSGWQNKPFLGRGEFALEFGNYRVAINVPADHVVAATGVLQNPEEVLTREQRARLKKARTAQKPVMIITKEEALKNEKSRSKKRKTWIFEAENVRDFSWASSRKFLWDAQGYKKGGTDTLAMSFYPEEGMPLWDKYSTETIIHTMDVYNRYSFDYPYPVSISVNGPVGGMEYPMITFNGPRPEIDDEDRSKRTYSRTTKYGLISVIIHEVGHNYFPMIVNSDERQWTWMDEGLNTFLQFLAEQEWEEKYPSRRGDARKIVDYMKSDNQVPIMTNSESILQFGNNAYGKPATALNILRESIMGRELFDFAFREYAQRWKFKRPMPADFFRTMEDASGMDLDWFWRGWFYTTDHVDISLDQVRHYTVGTKNPDIEGPWKREQHNSEPETITAIENRARKLPRIVDAKPELADFYNKHDEFDVSNADRNSYRDMLAGLEDWERDMLSVESNVYVLDFSNIGGLVMPLFLRLEYEDGTVEDLRIPAEIWAKNSRKTSKMLVRDKNKILKSVILDPHWETADVNVENNYYPRRIIKSRLELFKEEKRRNLMKDWDTELKEKG</sequence>
<dbReference type="RefSeq" id="WP_266002166.1">
    <property type="nucleotide sequence ID" value="NZ_JAPHQB010000002.1"/>
</dbReference>
<reference evidence="3" key="1">
    <citation type="submission" date="2022-11" db="EMBL/GenBank/DDBJ databases">
        <title>Chitin-degrading and fungicidal potential of chitinolytic bacterial strains from marine environment of the Pacific Ocean regions.</title>
        <authorList>
            <person name="Pentekhina I."/>
            <person name="Nedashkovskaya O."/>
            <person name="Seitkalieva A."/>
            <person name="Podvolotskaya A."/>
            <person name="Tekutyeva L."/>
            <person name="Balabanova L."/>
        </authorList>
    </citation>
    <scope>NUCLEOTIDE SEQUENCE</scope>
    <source>
        <strain evidence="3">KMM 6838</strain>
    </source>
</reference>
<evidence type="ECO:0000313" key="4">
    <source>
        <dbReference type="Proteomes" id="UP001209730"/>
    </source>
</evidence>
<dbReference type="InterPro" id="IPR050344">
    <property type="entry name" value="Peptidase_M1_aminopeptidases"/>
</dbReference>
<dbReference type="Gene3D" id="1.10.390.10">
    <property type="entry name" value="Neutral Protease Domain 2"/>
    <property type="match status" value="1"/>
</dbReference>
<dbReference type="EMBL" id="JAPHQB010000002">
    <property type="protein sequence ID" value="MCX2800524.1"/>
    <property type="molecule type" value="Genomic_DNA"/>
</dbReference>
<evidence type="ECO:0000259" key="2">
    <source>
        <dbReference type="Pfam" id="PF01433"/>
    </source>
</evidence>
<proteinExistence type="predicted"/>
<comment type="caution">
    <text evidence="3">The sequence shown here is derived from an EMBL/GenBank/DDBJ whole genome shotgun (WGS) entry which is preliminary data.</text>
</comment>
<evidence type="ECO:0000256" key="1">
    <source>
        <dbReference type="SAM" id="SignalP"/>
    </source>
</evidence>
<keyword evidence="1" id="KW-0732">Signal</keyword>
<dbReference type="GO" id="GO:0042277">
    <property type="term" value="F:peptide binding"/>
    <property type="evidence" value="ECO:0007669"/>
    <property type="project" value="TreeGrafter"/>
</dbReference>
<name>A0AB35HU97_MICTH</name>
<evidence type="ECO:0000313" key="3">
    <source>
        <dbReference type="EMBL" id="MCX2800524.1"/>
    </source>
</evidence>
<organism evidence="3 4">
    <name type="scientific">Microbulbifer thermotolerans</name>
    <dbReference type="NCBI Taxonomy" id="252514"/>
    <lineage>
        <taxon>Bacteria</taxon>
        <taxon>Pseudomonadati</taxon>
        <taxon>Pseudomonadota</taxon>
        <taxon>Gammaproteobacteria</taxon>
        <taxon>Cellvibrionales</taxon>
        <taxon>Microbulbiferaceae</taxon>
        <taxon>Microbulbifer</taxon>
    </lineage>
</organism>
<dbReference type="GO" id="GO:0016020">
    <property type="term" value="C:membrane"/>
    <property type="evidence" value="ECO:0007669"/>
    <property type="project" value="TreeGrafter"/>
</dbReference>
<dbReference type="GO" id="GO:0070006">
    <property type="term" value="F:metalloaminopeptidase activity"/>
    <property type="evidence" value="ECO:0007669"/>
    <property type="project" value="TreeGrafter"/>
</dbReference>
<dbReference type="GO" id="GO:0008270">
    <property type="term" value="F:zinc ion binding"/>
    <property type="evidence" value="ECO:0007669"/>
    <property type="project" value="InterPro"/>
</dbReference>
<feature type="chain" id="PRO_5044271699" evidence="1">
    <location>
        <begin position="25"/>
        <end position="787"/>
    </location>
</feature>
<dbReference type="GO" id="GO:0005737">
    <property type="term" value="C:cytoplasm"/>
    <property type="evidence" value="ECO:0007669"/>
    <property type="project" value="TreeGrafter"/>
</dbReference>
<dbReference type="PANTHER" id="PTHR11533">
    <property type="entry name" value="PROTEASE M1 ZINC METALLOPROTEASE"/>
    <property type="match status" value="1"/>
</dbReference>